<keyword evidence="2" id="KW-1185">Reference proteome</keyword>
<protein>
    <submittedName>
        <fullName evidence="1">Uncharacterized protein</fullName>
    </submittedName>
</protein>
<accession>A0ACC1IXY9</accession>
<evidence type="ECO:0000313" key="1">
    <source>
        <dbReference type="EMBL" id="KAJ1928667.1"/>
    </source>
</evidence>
<dbReference type="Proteomes" id="UP001150603">
    <property type="component" value="Unassembled WGS sequence"/>
</dbReference>
<evidence type="ECO:0000313" key="2">
    <source>
        <dbReference type="Proteomes" id="UP001150603"/>
    </source>
</evidence>
<name>A0ACC1IXY9_9FUNG</name>
<sequence>MQSIGSKIGSAVGRQAEKNEPPASPPAWMKEVQRRKLEREEEAEAEAARAKETAAAAVVVPSAALDDDEPLSLLAEKPIVPSKSMPISVDQPQQPQQEMSAQKPANARSMYRTFSASLGMTKEDHSPTGSTVTAESSPATLGDRQRSTSQTSSTFSQAAGNNGLFAAVTSFFGRASSVATQQPATMASPPLDDGAGGSTVVEFPAMRASQS</sequence>
<dbReference type="EMBL" id="JANBPW010006617">
    <property type="protein sequence ID" value="KAJ1928667.1"/>
    <property type="molecule type" value="Genomic_DNA"/>
</dbReference>
<gene>
    <name evidence="1" type="ORF">FBU59_007113</name>
</gene>
<feature type="non-terminal residue" evidence="1">
    <location>
        <position position="211"/>
    </location>
</feature>
<comment type="caution">
    <text evidence="1">The sequence shown here is derived from an EMBL/GenBank/DDBJ whole genome shotgun (WGS) entry which is preliminary data.</text>
</comment>
<proteinExistence type="predicted"/>
<reference evidence="1" key="1">
    <citation type="submission" date="2022-07" db="EMBL/GenBank/DDBJ databases">
        <title>Phylogenomic reconstructions and comparative analyses of Kickxellomycotina fungi.</title>
        <authorList>
            <person name="Reynolds N.K."/>
            <person name="Stajich J.E."/>
            <person name="Barry K."/>
            <person name="Grigoriev I.V."/>
            <person name="Crous P."/>
            <person name="Smith M.E."/>
        </authorList>
    </citation>
    <scope>NUCLEOTIDE SEQUENCE</scope>
    <source>
        <strain evidence="1">NRRL 5244</strain>
    </source>
</reference>
<organism evidence="1 2">
    <name type="scientific">Linderina macrospora</name>
    <dbReference type="NCBI Taxonomy" id="4868"/>
    <lineage>
        <taxon>Eukaryota</taxon>
        <taxon>Fungi</taxon>
        <taxon>Fungi incertae sedis</taxon>
        <taxon>Zoopagomycota</taxon>
        <taxon>Kickxellomycotina</taxon>
        <taxon>Kickxellomycetes</taxon>
        <taxon>Kickxellales</taxon>
        <taxon>Kickxellaceae</taxon>
        <taxon>Linderina</taxon>
    </lineage>
</organism>